<accession>A0A816WBE7</accession>
<evidence type="ECO:0000313" key="2">
    <source>
        <dbReference type="EMBL" id="CAF2132925.1"/>
    </source>
</evidence>
<sequence>MSQLFLSKLSFLCTITSEQTNNNSSKTLIIIIIIQHRIWFAGELSHRTRNHLSPLLQPQLHRLRIITFSKIPHRQITETHIKIYEIIKKGVSDIPWSTIVVLELLTSPSDATDEREEVLDNPLLYCLLTAQYSPRAGRVSDSLGSSSGESGSNPNPSSMHPFSSSRSSSVTLLLRPSRPDGLLPFFLSQASSRSASGDHECCFISGLGGGCDRDALRFDILKRLGFFVFVFVF</sequence>
<gene>
    <name evidence="2" type="ORF">DARMORV10_A03P62530.1</name>
</gene>
<dbReference type="Proteomes" id="UP001295469">
    <property type="component" value="Chromosome A03"/>
</dbReference>
<reference evidence="2" key="1">
    <citation type="submission" date="2021-01" db="EMBL/GenBank/DDBJ databases">
        <authorList>
            <consortium name="Genoscope - CEA"/>
            <person name="William W."/>
        </authorList>
    </citation>
    <scope>NUCLEOTIDE SEQUENCE</scope>
</reference>
<organism evidence="2">
    <name type="scientific">Brassica napus</name>
    <name type="common">Rape</name>
    <dbReference type="NCBI Taxonomy" id="3708"/>
    <lineage>
        <taxon>Eukaryota</taxon>
        <taxon>Viridiplantae</taxon>
        <taxon>Streptophyta</taxon>
        <taxon>Embryophyta</taxon>
        <taxon>Tracheophyta</taxon>
        <taxon>Spermatophyta</taxon>
        <taxon>Magnoliopsida</taxon>
        <taxon>eudicotyledons</taxon>
        <taxon>Gunneridae</taxon>
        <taxon>Pentapetalae</taxon>
        <taxon>rosids</taxon>
        <taxon>malvids</taxon>
        <taxon>Brassicales</taxon>
        <taxon>Brassicaceae</taxon>
        <taxon>Brassiceae</taxon>
        <taxon>Brassica</taxon>
    </lineage>
</organism>
<evidence type="ECO:0000256" key="1">
    <source>
        <dbReference type="SAM" id="MobiDB-lite"/>
    </source>
</evidence>
<protein>
    <submittedName>
        <fullName evidence="2">(rape) hypothetical protein</fullName>
    </submittedName>
</protein>
<feature type="region of interest" description="Disordered" evidence="1">
    <location>
        <begin position="138"/>
        <end position="164"/>
    </location>
</feature>
<name>A0A816WBE7_BRANA</name>
<proteinExistence type="predicted"/>
<dbReference type="EMBL" id="HG994357">
    <property type="protein sequence ID" value="CAF2132925.1"/>
    <property type="molecule type" value="Genomic_DNA"/>
</dbReference>
<dbReference type="AlphaFoldDB" id="A0A816WBE7"/>
<feature type="compositionally biased region" description="Low complexity" evidence="1">
    <location>
        <begin position="140"/>
        <end position="164"/>
    </location>
</feature>